<reference evidence="11 12" key="1">
    <citation type="submission" date="2018-03" db="EMBL/GenBank/DDBJ databases">
        <title>Genomic Encyclopedia of Archaeal and Bacterial Type Strains, Phase II (KMG-II): from individual species to whole genera.</title>
        <authorList>
            <person name="Goeker M."/>
        </authorList>
    </citation>
    <scope>NUCLEOTIDE SEQUENCE [LARGE SCALE GENOMIC DNA]</scope>
    <source>
        <strain evidence="11 12">DSM 100346</strain>
    </source>
</reference>
<evidence type="ECO:0000256" key="4">
    <source>
        <dbReference type="ARBA" id="ARBA00022729"/>
    </source>
</evidence>
<dbReference type="Proteomes" id="UP000245880">
    <property type="component" value="Unassembled WGS sequence"/>
</dbReference>
<dbReference type="GO" id="GO:0008237">
    <property type="term" value="F:metallopeptidase activity"/>
    <property type="evidence" value="ECO:0007669"/>
    <property type="project" value="UniProtKB-KW"/>
</dbReference>
<feature type="domain" description="Peptidase M43 pregnancy-associated plasma-A" evidence="9">
    <location>
        <begin position="238"/>
        <end position="329"/>
    </location>
</feature>
<dbReference type="CDD" id="cd04275">
    <property type="entry name" value="ZnMc_pappalysin_like"/>
    <property type="match status" value="1"/>
</dbReference>
<dbReference type="Gene3D" id="3.40.390.10">
    <property type="entry name" value="Collagenase (Catalytic Domain)"/>
    <property type="match status" value="1"/>
</dbReference>
<gene>
    <name evidence="11" type="ORF">CLV98_103346</name>
</gene>
<evidence type="ECO:0000256" key="6">
    <source>
        <dbReference type="ARBA" id="ARBA00022833"/>
    </source>
</evidence>
<evidence type="ECO:0000256" key="1">
    <source>
        <dbReference type="ARBA" id="ARBA00008721"/>
    </source>
</evidence>
<dbReference type="Pfam" id="PF18962">
    <property type="entry name" value="Por_Secre_tail"/>
    <property type="match status" value="1"/>
</dbReference>
<proteinExistence type="inferred from homology"/>
<evidence type="ECO:0000259" key="10">
    <source>
        <dbReference type="Pfam" id="PF18962"/>
    </source>
</evidence>
<evidence type="ECO:0000313" key="11">
    <source>
        <dbReference type="EMBL" id="PWJ58973.1"/>
    </source>
</evidence>
<dbReference type="NCBIfam" id="TIGR04183">
    <property type="entry name" value="Por_Secre_tail"/>
    <property type="match status" value="1"/>
</dbReference>
<dbReference type="InterPro" id="IPR008754">
    <property type="entry name" value="Peptidase_M43"/>
</dbReference>
<evidence type="ECO:0000256" key="5">
    <source>
        <dbReference type="ARBA" id="ARBA00022801"/>
    </source>
</evidence>
<dbReference type="InterPro" id="IPR026444">
    <property type="entry name" value="Secre_tail"/>
</dbReference>
<keyword evidence="3" id="KW-0479">Metal-binding</keyword>
<evidence type="ECO:0000256" key="2">
    <source>
        <dbReference type="ARBA" id="ARBA00022670"/>
    </source>
</evidence>
<dbReference type="GO" id="GO:0046872">
    <property type="term" value="F:metal ion binding"/>
    <property type="evidence" value="ECO:0007669"/>
    <property type="project" value="UniProtKB-KW"/>
</dbReference>
<keyword evidence="5" id="KW-0378">Hydrolase</keyword>
<keyword evidence="2" id="KW-0645">Protease</keyword>
<dbReference type="EMBL" id="QGDT01000003">
    <property type="protein sequence ID" value="PWJ58973.1"/>
    <property type="molecule type" value="Genomic_DNA"/>
</dbReference>
<evidence type="ECO:0000256" key="7">
    <source>
        <dbReference type="ARBA" id="ARBA00023049"/>
    </source>
</evidence>
<protein>
    <submittedName>
        <fullName evidence="11">Putative secreted protein (Por secretion system target)</fullName>
    </submittedName>
</protein>
<keyword evidence="7" id="KW-0482">Metalloprotease</keyword>
<organism evidence="11 12">
    <name type="scientific">Dyadobacter jejuensis</name>
    <dbReference type="NCBI Taxonomy" id="1082580"/>
    <lineage>
        <taxon>Bacteria</taxon>
        <taxon>Pseudomonadati</taxon>
        <taxon>Bacteroidota</taxon>
        <taxon>Cytophagia</taxon>
        <taxon>Cytophagales</taxon>
        <taxon>Spirosomataceae</taxon>
        <taxon>Dyadobacter</taxon>
    </lineage>
</organism>
<dbReference type="AlphaFoldDB" id="A0A316AML3"/>
<keyword evidence="6" id="KW-0862">Zinc</keyword>
<dbReference type="InterPro" id="IPR024079">
    <property type="entry name" value="MetalloPept_cat_dom_sf"/>
</dbReference>
<keyword evidence="12" id="KW-1185">Reference proteome</keyword>
<dbReference type="PANTHER" id="PTHR47466:SF1">
    <property type="entry name" value="METALLOPROTEASE MEP1 (AFU_ORTHOLOGUE AFUA_1G07730)-RELATED"/>
    <property type="match status" value="1"/>
</dbReference>
<dbReference type="GO" id="GO:0006508">
    <property type="term" value="P:proteolysis"/>
    <property type="evidence" value="ECO:0007669"/>
    <property type="project" value="UniProtKB-KW"/>
</dbReference>
<dbReference type="PANTHER" id="PTHR47466">
    <property type="match status" value="1"/>
</dbReference>
<dbReference type="SUPFAM" id="SSF55486">
    <property type="entry name" value="Metalloproteases ('zincins'), catalytic domain"/>
    <property type="match status" value="1"/>
</dbReference>
<accession>A0A316AML3</accession>
<feature type="domain" description="Secretion system C-terminal sorting" evidence="10">
    <location>
        <begin position="353"/>
        <end position="422"/>
    </location>
</feature>
<evidence type="ECO:0000256" key="8">
    <source>
        <dbReference type="ARBA" id="ARBA00023157"/>
    </source>
</evidence>
<comment type="caution">
    <text evidence="11">The sequence shown here is derived from an EMBL/GenBank/DDBJ whole genome shotgun (WGS) entry which is preliminary data.</text>
</comment>
<evidence type="ECO:0000313" key="12">
    <source>
        <dbReference type="Proteomes" id="UP000245880"/>
    </source>
</evidence>
<keyword evidence="4" id="KW-0732">Signal</keyword>
<dbReference type="Pfam" id="PF05572">
    <property type="entry name" value="Peptidase_M43"/>
    <property type="match status" value="1"/>
</dbReference>
<comment type="similarity">
    <text evidence="1">Belongs to the peptidase M43B family.</text>
</comment>
<name>A0A316AML3_9BACT</name>
<evidence type="ECO:0000259" key="9">
    <source>
        <dbReference type="Pfam" id="PF05572"/>
    </source>
</evidence>
<sequence length="423" mass="46819">MGFLGLASITLARSQPAHEPIQRCATADRDALLYAANPGLLQRRLEGERALERYLKGSSTRSFRKAATELITIPVVVHVVYNSQDVGNNPGSGAADDGNLLDSQIQEQIAVLNEDYGNLSGIQTYYSDSLGVDTQIRFKLVEIRRTYSEKADFDPRRDGPVLAAISPARPTNQFLNIWVCKLSLGYLGGSQFPVVTEATGNTQGLDLADDTDNPDIDGVMVDYRYFGRSGPTINSQLYNLGRTATHEVGHWLGLIHIWGDTSCGTDYCDDTPQAQTFNQLKVPNCQPVFSTCQRITTRNMTDNYMDYSPDRCMGLFTADQAARMHAVLALSPRRAQMVAFANRSDEHLSVTIAPNPVTEYLNAAIYAPNYSDFTVNIYSNNGKLLLQNLRNQSRISLKNFASGVYLMKVSTNTETVTKRFLIP</sequence>
<keyword evidence="8" id="KW-1015">Disulfide bond</keyword>
<evidence type="ECO:0000256" key="3">
    <source>
        <dbReference type="ARBA" id="ARBA00022723"/>
    </source>
</evidence>